<organism evidence="1 2">
    <name type="scientific">Paramuricea clavata</name>
    <name type="common">Red gorgonian</name>
    <name type="synonym">Violescent sea-whip</name>
    <dbReference type="NCBI Taxonomy" id="317549"/>
    <lineage>
        <taxon>Eukaryota</taxon>
        <taxon>Metazoa</taxon>
        <taxon>Cnidaria</taxon>
        <taxon>Anthozoa</taxon>
        <taxon>Octocorallia</taxon>
        <taxon>Malacalcyonacea</taxon>
        <taxon>Plexauridae</taxon>
        <taxon>Paramuricea</taxon>
    </lineage>
</organism>
<dbReference type="Proteomes" id="UP001152795">
    <property type="component" value="Unassembled WGS sequence"/>
</dbReference>
<protein>
    <submittedName>
        <fullName evidence="1">Uncharacterized protein</fullName>
    </submittedName>
</protein>
<reference evidence="1" key="1">
    <citation type="submission" date="2020-04" db="EMBL/GenBank/DDBJ databases">
        <authorList>
            <person name="Alioto T."/>
            <person name="Alioto T."/>
            <person name="Gomez Garrido J."/>
        </authorList>
    </citation>
    <scope>NUCLEOTIDE SEQUENCE</scope>
    <source>
        <strain evidence="1">A484AB</strain>
    </source>
</reference>
<accession>A0A7D9JJ43</accession>
<comment type="caution">
    <text evidence="1">The sequence shown here is derived from an EMBL/GenBank/DDBJ whole genome shotgun (WGS) entry which is preliminary data.</text>
</comment>
<proteinExistence type="predicted"/>
<dbReference type="AlphaFoldDB" id="A0A7D9JJ43"/>
<gene>
    <name evidence="1" type="ORF">PACLA_8A015267</name>
</gene>
<evidence type="ECO:0000313" key="1">
    <source>
        <dbReference type="EMBL" id="CAB4030547.1"/>
    </source>
</evidence>
<dbReference type="OrthoDB" id="5986328at2759"/>
<feature type="non-terminal residue" evidence="1">
    <location>
        <position position="1"/>
    </location>
</feature>
<dbReference type="EMBL" id="CACRXK020016951">
    <property type="protein sequence ID" value="CAB4030547.1"/>
    <property type="molecule type" value="Genomic_DNA"/>
</dbReference>
<evidence type="ECO:0000313" key="2">
    <source>
        <dbReference type="Proteomes" id="UP001152795"/>
    </source>
</evidence>
<keyword evidence="2" id="KW-1185">Reference proteome</keyword>
<sequence>TATPTGCVEIKPTLLKRRVDLFYERDHVQGCEVLSKPSAICAVKFDGVTIRGYPVKLVSYPNGVNNTQSVLSLDNCAYFSAASCDGEVNRICAFNGTVVFTDTKAGQVKQYHQVDSSASVFLGSASSRNITITFLQMLGSFYDAFEIHPKCVPGGNVNEVSLQSAREKVKEVERYMRDTVTKVKQRYNLKESSTTNGPEGTISHQTQTSSAVLQYAQDFGTIVKESLKRTTTWAAKYYTHDKSYYPVPESVMPLWATKVMTPLPPNEIPRKTEEIMKDWLESYRPVRQRTVRSETTKDKAGALPPAVYRKLSEVSVKQFHSCNPYLAGSSCRARLETNKKIALITFGNIALLAQFSNSTITAIETQRMPYLAHVDLHINKMIVVKRSVEKCMQNMCISTPGELEKYARPRTIRVNTEYIAQSTTRLKITKYKINTQ</sequence>
<name>A0A7D9JJ43_PARCT</name>
<feature type="non-terminal residue" evidence="1">
    <location>
        <position position="436"/>
    </location>
</feature>